<dbReference type="InterPro" id="IPR013096">
    <property type="entry name" value="Cupin_2"/>
</dbReference>
<proteinExistence type="predicted"/>
<organism evidence="2 3">
    <name type="scientific">Acrocarpospora phusangensis</name>
    <dbReference type="NCBI Taxonomy" id="1070424"/>
    <lineage>
        <taxon>Bacteria</taxon>
        <taxon>Bacillati</taxon>
        <taxon>Actinomycetota</taxon>
        <taxon>Actinomycetes</taxon>
        <taxon>Streptosporangiales</taxon>
        <taxon>Streptosporangiaceae</taxon>
        <taxon>Acrocarpospora</taxon>
    </lineage>
</organism>
<evidence type="ECO:0000259" key="1">
    <source>
        <dbReference type="Pfam" id="PF07883"/>
    </source>
</evidence>
<dbReference type="AlphaFoldDB" id="A0A919QD11"/>
<dbReference type="SUPFAM" id="SSF51182">
    <property type="entry name" value="RmlC-like cupins"/>
    <property type="match status" value="1"/>
</dbReference>
<dbReference type="InterPro" id="IPR011051">
    <property type="entry name" value="RmlC_Cupin_sf"/>
</dbReference>
<keyword evidence="3" id="KW-1185">Reference proteome</keyword>
<dbReference type="InterPro" id="IPR053146">
    <property type="entry name" value="QDO-like"/>
</dbReference>
<gene>
    <name evidence="2" type="ORF">Aph01nite_50020</name>
</gene>
<accession>A0A919QD11</accession>
<feature type="domain" description="Cupin type-2" evidence="1">
    <location>
        <begin position="42"/>
        <end position="107"/>
    </location>
</feature>
<dbReference type="Proteomes" id="UP000640052">
    <property type="component" value="Unassembled WGS sequence"/>
</dbReference>
<sequence>MSHPYIRRAGEGDTIWFIGNLVTVKTTGARTQGHATVVEFVHAPGFAPPLHVHSVEDELFYLVSGTARFQCGGERFEAGRGDFVLLPVGLPHTFLVGPGEPLHALLIATPSGFERFIAEAGRPARARSLPDPEPEDPADIVAIAARHGIEILGPPPAEIPL</sequence>
<evidence type="ECO:0000313" key="3">
    <source>
        <dbReference type="Proteomes" id="UP000640052"/>
    </source>
</evidence>
<dbReference type="PANTHER" id="PTHR36440">
    <property type="entry name" value="PUTATIVE (AFU_ORTHOLOGUE AFUA_8G07350)-RELATED"/>
    <property type="match status" value="1"/>
</dbReference>
<protein>
    <submittedName>
        <fullName evidence="2">Cupin</fullName>
    </submittedName>
</protein>
<reference evidence="2" key="1">
    <citation type="submission" date="2021-01" db="EMBL/GenBank/DDBJ databases">
        <title>Whole genome shotgun sequence of Acrocarpospora phusangensis NBRC 108782.</title>
        <authorList>
            <person name="Komaki H."/>
            <person name="Tamura T."/>
        </authorList>
    </citation>
    <scope>NUCLEOTIDE SEQUENCE</scope>
    <source>
        <strain evidence="2">NBRC 108782</strain>
    </source>
</reference>
<dbReference type="PANTHER" id="PTHR36440:SF1">
    <property type="entry name" value="PUTATIVE (AFU_ORTHOLOGUE AFUA_8G07350)-RELATED"/>
    <property type="match status" value="1"/>
</dbReference>
<evidence type="ECO:0000313" key="2">
    <source>
        <dbReference type="EMBL" id="GIH26692.1"/>
    </source>
</evidence>
<name>A0A919QD11_9ACTN</name>
<dbReference type="InterPro" id="IPR014710">
    <property type="entry name" value="RmlC-like_jellyroll"/>
</dbReference>
<dbReference type="RefSeq" id="WP_204043367.1">
    <property type="nucleotide sequence ID" value="NZ_BOOA01000044.1"/>
</dbReference>
<comment type="caution">
    <text evidence="2">The sequence shown here is derived from an EMBL/GenBank/DDBJ whole genome shotgun (WGS) entry which is preliminary data.</text>
</comment>
<dbReference type="Pfam" id="PF07883">
    <property type="entry name" value="Cupin_2"/>
    <property type="match status" value="1"/>
</dbReference>
<dbReference type="EMBL" id="BOOA01000044">
    <property type="protein sequence ID" value="GIH26692.1"/>
    <property type="molecule type" value="Genomic_DNA"/>
</dbReference>
<dbReference type="Gene3D" id="2.60.120.10">
    <property type="entry name" value="Jelly Rolls"/>
    <property type="match status" value="1"/>
</dbReference>